<dbReference type="AlphaFoldDB" id="A0A1G9S5D7"/>
<evidence type="ECO:0000256" key="5">
    <source>
        <dbReference type="ARBA" id="ARBA00022801"/>
    </source>
</evidence>
<dbReference type="GO" id="GO:0046872">
    <property type="term" value="F:metal ion binding"/>
    <property type="evidence" value="ECO:0007669"/>
    <property type="project" value="UniProtKB-KW"/>
</dbReference>
<organism evidence="10 11">
    <name type="scientific">Kriegella aquimaris</name>
    <dbReference type="NCBI Taxonomy" id="192904"/>
    <lineage>
        <taxon>Bacteria</taxon>
        <taxon>Pseudomonadati</taxon>
        <taxon>Bacteroidota</taxon>
        <taxon>Flavobacteriia</taxon>
        <taxon>Flavobacteriales</taxon>
        <taxon>Flavobacteriaceae</taxon>
        <taxon>Kriegella</taxon>
    </lineage>
</organism>
<dbReference type="CDD" id="cd16155">
    <property type="entry name" value="sulfatase_like"/>
    <property type="match status" value="1"/>
</dbReference>
<evidence type="ECO:0000256" key="8">
    <source>
        <dbReference type="SAM" id="MobiDB-lite"/>
    </source>
</evidence>
<dbReference type="Proteomes" id="UP000199440">
    <property type="component" value="Unassembled WGS sequence"/>
</dbReference>
<feature type="coiled-coil region" evidence="7">
    <location>
        <begin position="487"/>
        <end position="514"/>
    </location>
</feature>
<dbReference type="PANTHER" id="PTHR42693:SF42">
    <property type="entry name" value="ARYLSULFATASE G"/>
    <property type="match status" value="1"/>
</dbReference>
<dbReference type="OrthoDB" id="9815108at2"/>
<dbReference type="RefSeq" id="WP_089890777.1">
    <property type="nucleotide sequence ID" value="NZ_FNGV01000007.1"/>
</dbReference>
<evidence type="ECO:0000256" key="6">
    <source>
        <dbReference type="ARBA" id="ARBA00022837"/>
    </source>
</evidence>
<dbReference type="EMBL" id="FNGV01000007">
    <property type="protein sequence ID" value="SDM29965.1"/>
    <property type="molecule type" value="Genomic_DNA"/>
</dbReference>
<gene>
    <name evidence="10" type="ORF">SAMN04488514_10789</name>
</gene>
<comment type="similarity">
    <text evidence="2">Belongs to the sulfatase family.</text>
</comment>
<sequence>MNIRNRLSIYILIIFGLSLILPVRAQKIKLKKQNSPNVILIYTDDHRFSGVHALGGMQVQTPHMDALVADGVSFTNAYLMGAFSGATCVPSRAMLLTGRNVFELQGQGHSIPPEQKTIGEVLQANDYKTHIVGKWHQDNAALARSFDSGDRLMSRGIYLVDHFRMPMWDWKNDGDYKREDGYLLVFDANGKVIRRPVTKNDKRGPSGTEKNGPHTSEIYAESASEYIKGYRKKAPFFMYLAFHAPHDPRQAPQKYKDMYPVEDIVLPPSYMAQHPFDNGDMFIRDEELAVWPRTPEVAKQQLSDYYAIITHLDDQIGKVIASLKESGAYENTLIVFAGDSGLAVGNHGLMGKQNIYDEDGVHIPFVFSGNLIKDKGSKRDALVYNFDIFPTICDFIGINTPSSVTGKSLVPVINMEKTNVRDYTYHAYKQFQRAYRKGDYKLIEYVRANNYDKSLGETVKGSRVTQLFNIKSDPWEVYDLSFFPEYAEQVKKMREEMKEKAAELGDTKENIEGEKYGFWDYY</sequence>
<dbReference type="SUPFAM" id="SSF53649">
    <property type="entry name" value="Alkaline phosphatase-like"/>
    <property type="match status" value="1"/>
</dbReference>
<evidence type="ECO:0000256" key="1">
    <source>
        <dbReference type="ARBA" id="ARBA00001913"/>
    </source>
</evidence>
<reference evidence="10 11" key="1">
    <citation type="submission" date="2016-10" db="EMBL/GenBank/DDBJ databases">
        <authorList>
            <person name="de Groot N.N."/>
        </authorList>
    </citation>
    <scope>NUCLEOTIDE SEQUENCE [LARGE SCALE GENOMIC DNA]</scope>
    <source>
        <strain evidence="10 11">DSM 19886</strain>
    </source>
</reference>
<protein>
    <submittedName>
        <fullName evidence="10">Arylsulfatase A</fullName>
    </submittedName>
</protein>
<keyword evidence="3" id="KW-0479">Metal-binding</keyword>
<keyword evidence="5" id="KW-0378">Hydrolase</keyword>
<dbReference type="Pfam" id="PF00884">
    <property type="entry name" value="Sulfatase"/>
    <property type="match status" value="1"/>
</dbReference>
<proteinExistence type="inferred from homology"/>
<comment type="cofactor">
    <cofactor evidence="1">
        <name>Ca(2+)</name>
        <dbReference type="ChEBI" id="CHEBI:29108"/>
    </cofactor>
</comment>
<name>A0A1G9S5D7_9FLAO</name>
<evidence type="ECO:0000256" key="4">
    <source>
        <dbReference type="ARBA" id="ARBA00022729"/>
    </source>
</evidence>
<keyword evidence="7" id="KW-0175">Coiled coil</keyword>
<feature type="domain" description="Sulfatase N-terminal" evidence="9">
    <location>
        <begin position="36"/>
        <end position="398"/>
    </location>
</feature>
<keyword evidence="4" id="KW-0732">Signal</keyword>
<dbReference type="STRING" id="192904.SAMN04488514_10789"/>
<evidence type="ECO:0000313" key="10">
    <source>
        <dbReference type="EMBL" id="SDM29965.1"/>
    </source>
</evidence>
<accession>A0A1G9S5D7</accession>
<dbReference type="GO" id="GO:0004065">
    <property type="term" value="F:arylsulfatase activity"/>
    <property type="evidence" value="ECO:0007669"/>
    <property type="project" value="TreeGrafter"/>
</dbReference>
<dbReference type="InterPro" id="IPR017850">
    <property type="entry name" value="Alkaline_phosphatase_core_sf"/>
</dbReference>
<keyword evidence="11" id="KW-1185">Reference proteome</keyword>
<evidence type="ECO:0000259" key="9">
    <source>
        <dbReference type="Pfam" id="PF00884"/>
    </source>
</evidence>
<evidence type="ECO:0000256" key="7">
    <source>
        <dbReference type="SAM" id="Coils"/>
    </source>
</evidence>
<evidence type="ECO:0000313" key="11">
    <source>
        <dbReference type="Proteomes" id="UP000199440"/>
    </source>
</evidence>
<dbReference type="PANTHER" id="PTHR42693">
    <property type="entry name" value="ARYLSULFATASE FAMILY MEMBER"/>
    <property type="match status" value="1"/>
</dbReference>
<evidence type="ECO:0000256" key="3">
    <source>
        <dbReference type="ARBA" id="ARBA00022723"/>
    </source>
</evidence>
<evidence type="ECO:0000256" key="2">
    <source>
        <dbReference type="ARBA" id="ARBA00008779"/>
    </source>
</evidence>
<dbReference type="InterPro" id="IPR000917">
    <property type="entry name" value="Sulfatase_N"/>
</dbReference>
<feature type="region of interest" description="Disordered" evidence="8">
    <location>
        <begin position="196"/>
        <end position="216"/>
    </location>
</feature>
<dbReference type="InterPro" id="IPR050738">
    <property type="entry name" value="Sulfatase"/>
</dbReference>
<keyword evidence="6" id="KW-0106">Calcium</keyword>
<dbReference type="Gene3D" id="3.40.720.10">
    <property type="entry name" value="Alkaline Phosphatase, subunit A"/>
    <property type="match status" value="1"/>
</dbReference>